<feature type="repeat" description="NHL" evidence="2">
    <location>
        <begin position="291"/>
        <end position="323"/>
    </location>
</feature>
<evidence type="ECO:0000256" key="2">
    <source>
        <dbReference type="PROSITE-ProRule" id="PRU00504"/>
    </source>
</evidence>
<comment type="caution">
    <text evidence="4">The sequence shown here is derived from an EMBL/GenBank/DDBJ whole genome shotgun (WGS) entry which is preliminary data.</text>
</comment>
<protein>
    <submittedName>
        <fullName evidence="4">Uncharacterized protein</fullName>
    </submittedName>
</protein>
<organism evidence="4 5">
    <name type="scientific">Naegleria lovaniensis</name>
    <name type="common">Amoeba</name>
    <dbReference type="NCBI Taxonomy" id="51637"/>
    <lineage>
        <taxon>Eukaryota</taxon>
        <taxon>Discoba</taxon>
        <taxon>Heterolobosea</taxon>
        <taxon>Tetramitia</taxon>
        <taxon>Eutetramitia</taxon>
        <taxon>Vahlkampfiidae</taxon>
        <taxon>Naegleria</taxon>
    </lineage>
</organism>
<dbReference type="SUPFAM" id="SSF63825">
    <property type="entry name" value="YWTD domain"/>
    <property type="match status" value="1"/>
</dbReference>
<dbReference type="Gene3D" id="2.120.10.30">
    <property type="entry name" value="TolB, C-terminal domain"/>
    <property type="match status" value="1"/>
</dbReference>
<evidence type="ECO:0000256" key="3">
    <source>
        <dbReference type="SAM" id="MobiDB-lite"/>
    </source>
</evidence>
<dbReference type="RefSeq" id="XP_044550299.1">
    <property type="nucleotide sequence ID" value="XM_044692205.1"/>
</dbReference>
<feature type="region of interest" description="Disordered" evidence="3">
    <location>
        <begin position="1"/>
        <end position="24"/>
    </location>
</feature>
<gene>
    <name evidence="4" type="ORF">C9374_002753</name>
</gene>
<proteinExistence type="predicted"/>
<dbReference type="EMBL" id="PYSW02000016">
    <property type="protein sequence ID" value="KAG2386307.1"/>
    <property type="molecule type" value="Genomic_DNA"/>
</dbReference>
<keyword evidence="1" id="KW-0677">Repeat</keyword>
<evidence type="ECO:0000313" key="4">
    <source>
        <dbReference type="EMBL" id="KAG2386307.1"/>
    </source>
</evidence>
<evidence type="ECO:0000256" key="1">
    <source>
        <dbReference type="ARBA" id="ARBA00022737"/>
    </source>
</evidence>
<dbReference type="InterPro" id="IPR001258">
    <property type="entry name" value="NHL_repeat"/>
</dbReference>
<reference evidence="4 5" key="1">
    <citation type="journal article" date="2018" name="BMC Genomics">
        <title>The genome of Naegleria lovaniensis, the basis for a comparative approach to unravel pathogenicity factors of the human pathogenic amoeba N. fowleri.</title>
        <authorList>
            <person name="Liechti N."/>
            <person name="Schurch N."/>
            <person name="Bruggmann R."/>
            <person name="Wittwer M."/>
        </authorList>
    </citation>
    <scope>NUCLEOTIDE SEQUENCE [LARGE SCALE GENOMIC DNA]</scope>
    <source>
        <strain evidence="4 5">ATCC 30569</strain>
    </source>
</reference>
<sequence>MSRIQLVDFHPSTSSAPSISSHNDTSSYGIYTRSSYVSDEFSHSLLNKLQHKLRKAVPQKPFSMKFEHVGDIKTTQAIDVKISYGCHCILVSQYRFLTIYDLSTKQLIAKSGGERSCEYLVVEENYNLETKTGRDALILVSKYTRALQKVDLQNFIQALLKDPDDDTLEIASRIWKSNVESYRGMCIEYNKSTSSSNNNIIYVVCFNFIAIVSSSNGQQIGHIDPDNCAGITFRTVTGIAWNCHNGLLLFADSIVNRVHMLKKESCGNGSKDITFRLHHTIRRRLKTVEIDFQNPKGICVESYTGRIFLCDEHNAQLKVFSMDGMKLLGTSEVKTPSHLCLNELTGELFVVCSYTQIKIFK</sequence>
<dbReference type="PROSITE" id="PS51125">
    <property type="entry name" value="NHL"/>
    <property type="match status" value="1"/>
</dbReference>
<feature type="compositionally biased region" description="Low complexity" evidence="3">
    <location>
        <begin position="12"/>
        <end position="21"/>
    </location>
</feature>
<keyword evidence="5" id="KW-1185">Reference proteome</keyword>
<evidence type="ECO:0000313" key="5">
    <source>
        <dbReference type="Proteomes" id="UP000816034"/>
    </source>
</evidence>
<dbReference type="AlphaFoldDB" id="A0AA88KQC5"/>
<dbReference type="InterPro" id="IPR011042">
    <property type="entry name" value="6-blade_b-propeller_TolB-like"/>
</dbReference>
<name>A0AA88KQC5_NAELO</name>
<dbReference type="Proteomes" id="UP000816034">
    <property type="component" value="Unassembled WGS sequence"/>
</dbReference>
<dbReference type="GeneID" id="68095208"/>
<accession>A0AA88KQC5</accession>